<dbReference type="SUPFAM" id="SSF56601">
    <property type="entry name" value="beta-lactamase/transpeptidase-like"/>
    <property type="match status" value="1"/>
</dbReference>
<name>D3Q429_STANL</name>
<dbReference type="EMBL" id="CP001778">
    <property type="protein sequence ID" value="ADD45914.1"/>
    <property type="molecule type" value="Genomic_DNA"/>
</dbReference>
<dbReference type="Pfam" id="PF00144">
    <property type="entry name" value="Beta-lactamase"/>
    <property type="match status" value="1"/>
</dbReference>
<dbReference type="PROSITE" id="PS51318">
    <property type="entry name" value="TAT"/>
    <property type="match status" value="1"/>
</dbReference>
<evidence type="ECO:0000313" key="2">
    <source>
        <dbReference type="EMBL" id="ADD45914.1"/>
    </source>
</evidence>
<dbReference type="InterPro" id="IPR006311">
    <property type="entry name" value="TAT_signal"/>
</dbReference>
<accession>D3Q429</accession>
<keyword evidence="3" id="KW-1185">Reference proteome</keyword>
<feature type="domain" description="Beta-lactamase-related" evidence="1">
    <location>
        <begin position="65"/>
        <end position="368"/>
    </location>
</feature>
<dbReference type="OrthoDB" id="262125at2"/>
<dbReference type="RefSeq" id="WP_013021485.1">
    <property type="nucleotide sequence ID" value="NC_013947.1"/>
</dbReference>
<dbReference type="InterPro" id="IPR012338">
    <property type="entry name" value="Beta-lactam/transpept-like"/>
</dbReference>
<dbReference type="eggNOG" id="COG1680">
    <property type="taxonomic scope" value="Bacteria"/>
</dbReference>
<dbReference type="KEGG" id="sna:Snas_6294"/>
<dbReference type="Gene3D" id="3.40.710.10">
    <property type="entry name" value="DD-peptidase/beta-lactamase superfamily"/>
    <property type="match status" value="1"/>
</dbReference>
<sequence>MSTTPSTPRRALRRRTLFGAAAGLGAGALGVWGTSRLVVADPVDARAAKWRQVAEAGEDAKGIHKVMRDFMEKHRIRAAQLTVRDKDELPVSMAYTFAEADYPTTKPDSLFRVASVSKAFTCAAIHELSKAGAIDLSEPVFPYLGIDTEALPSQTKDPKVDTITIQQLVDHKGGWDLSVSGYDPLFRTRQIALDLDLPGRVAKRDIAEWMYGEPLQHKPGAKEVYCNFGYLLLGLVVEKATGDDFVKFLKTDVLTPLGVEKEVHLGRTIKADALPGEVGYDAKGTGLSAWDPHSDKPVPNAYGVFLIGEMDSGGGLVATARATSKLITRYAAWGLGGRAPGYARYGSMAGTRSVIWSRKDSVDWSYNLNTRIGDDVTEQLNKQLDAAVKEYLGG</sequence>
<reference evidence="2 3" key="1">
    <citation type="journal article" date="2009" name="Stand. Genomic Sci.">
        <title>Complete genome sequence of Stackebrandtia nassauensis type strain (LLR-40K-21).</title>
        <authorList>
            <person name="Munk C."/>
            <person name="Lapidus A."/>
            <person name="Copeland A."/>
            <person name="Jando M."/>
            <person name="Mayilraj S."/>
            <person name="Glavina Del Rio T."/>
            <person name="Nolan M."/>
            <person name="Chen F."/>
            <person name="Lucas S."/>
            <person name="Tice H."/>
            <person name="Cheng J.F."/>
            <person name="Han C."/>
            <person name="Detter J.C."/>
            <person name="Bruce D."/>
            <person name="Goodwin L."/>
            <person name="Chain P."/>
            <person name="Pitluck S."/>
            <person name="Goker M."/>
            <person name="Ovchinikova G."/>
            <person name="Pati A."/>
            <person name="Ivanova N."/>
            <person name="Mavromatis K."/>
            <person name="Chen A."/>
            <person name="Palaniappan K."/>
            <person name="Land M."/>
            <person name="Hauser L."/>
            <person name="Chang Y.J."/>
            <person name="Jeffries C.D."/>
            <person name="Bristow J."/>
            <person name="Eisen J.A."/>
            <person name="Markowitz V."/>
            <person name="Hugenholtz P."/>
            <person name="Kyrpides N.C."/>
            <person name="Klenk H.P."/>
        </authorList>
    </citation>
    <scope>NUCLEOTIDE SEQUENCE [LARGE SCALE GENOMIC DNA]</scope>
    <source>
        <strain evidence="3">DSM 44728 / CIP 108903 / NRRL B-16338 / NBRC 102104 / LLR-40K-21</strain>
    </source>
</reference>
<gene>
    <name evidence="2" type="ordered locus">Snas_6294</name>
</gene>
<dbReference type="InterPro" id="IPR001466">
    <property type="entry name" value="Beta-lactam-related"/>
</dbReference>
<dbReference type="InterPro" id="IPR050491">
    <property type="entry name" value="AmpC-like"/>
</dbReference>
<evidence type="ECO:0000259" key="1">
    <source>
        <dbReference type="Pfam" id="PF00144"/>
    </source>
</evidence>
<protein>
    <submittedName>
        <fullName evidence="2">Beta-lactamase</fullName>
    </submittedName>
</protein>
<dbReference type="AlphaFoldDB" id="D3Q429"/>
<dbReference type="STRING" id="446470.Snas_6294"/>
<organism evidence="2 3">
    <name type="scientific">Stackebrandtia nassauensis (strain DSM 44728 / CIP 108903 / NRRL B-16338 / NBRC 102104 / LLR-40K-21)</name>
    <dbReference type="NCBI Taxonomy" id="446470"/>
    <lineage>
        <taxon>Bacteria</taxon>
        <taxon>Bacillati</taxon>
        <taxon>Actinomycetota</taxon>
        <taxon>Actinomycetes</taxon>
        <taxon>Glycomycetales</taxon>
        <taxon>Glycomycetaceae</taxon>
        <taxon>Stackebrandtia</taxon>
    </lineage>
</organism>
<proteinExistence type="predicted"/>
<dbReference type="PANTHER" id="PTHR46825">
    <property type="entry name" value="D-ALANYL-D-ALANINE-CARBOXYPEPTIDASE/ENDOPEPTIDASE AMPH"/>
    <property type="match status" value="1"/>
</dbReference>
<evidence type="ECO:0000313" key="3">
    <source>
        <dbReference type="Proteomes" id="UP000000844"/>
    </source>
</evidence>
<dbReference type="PANTHER" id="PTHR46825:SF9">
    <property type="entry name" value="BETA-LACTAMASE-RELATED DOMAIN-CONTAINING PROTEIN"/>
    <property type="match status" value="1"/>
</dbReference>
<dbReference type="Proteomes" id="UP000000844">
    <property type="component" value="Chromosome"/>
</dbReference>
<dbReference type="HOGENOM" id="CLU_694010_0_0_11"/>